<keyword evidence="6" id="KW-1185">Reference proteome</keyword>
<evidence type="ECO:0000256" key="1">
    <source>
        <dbReference type="PROSITE-ProRule" id="PRU00047"/>
    </source>
</evidence>
<gene>
    <name evidence="5" type="ORF">Tco_0769803</name>
</gene>
<keyword evidence="2" id="KW-0175">Coiled coil</keyword>
<evidence type="ECO:0000256" key="2">
    <source>
        <dbReference type="SAM" id="Coils"/>
    </source>
</evidence>
<reference evidence="5" key="1">
    <citation type="journal article" date="2022" name="Int. J. Mol. Sci.">
        <title>Draft Genome of Tanacetum Coccineum: Genomic Comparison of Closely Related Tanacetum-Family Plants.</title>
        <authorList>
            <person name="Yamashiro T."/>
            <person name="Shiraishi A."/>
            <person name="Nakayama K."/>
            <person name="Satake H."/>
        </authorList>
    </citation>
    <scope>NUCLEOTIDE SEQUENCE</scope>
</reference>
<evidence type="ECO:0000259" key="4">
    <source>
        <dbReference type="PROSITE" id="PS50158"/>
    </source>
</evidence>
<dbReference type="Proteomes" id="UP001151760">
    <property type="component" value="Unassembled WGS sequence"/>
</dbReference>
<feature type="compositionally biased region" description="Polar residues" evidence="3">
    <location>
        <begin position="599"/>
        <end position="612"/>
    </location>
</feature>
<dbReference type="PROSITE" id="PS50158">
    <property type="entry name" value="ZF_CCHC"/>
    <property type="match status" value="1"/>
</dbReference>
<protein>
    <submittedName>
        <fullName evidence="5">Retrovirus-related pol polyprotein from transposon TNT 1-94</fullName>
    </submittedName>
</protein>
<keyword evidence="1" id="KW-0862">Zinc</keyword>
<sequence>MSTQQDIYAASSENRPPMLNKENYVPWSSRLLRYAKSRPNGKLIYNSIMNGPYVRRMIPEPVIQIEIWLRVQQMMKGSDIGIQEKKAKLFNKWERFTSTDGESIESYYHRITNQNPNGNGNVVAARAEGNVSNGNQIRCYNCRGLGHLSRNCTVRPRRRDAAYLQTQLLIAQRKKQESKLQAEDTDNAPVYDSDGSAEVHNYDNCYDNEIFNMFTQEEQYTELLEPIPESHQEQQNDSNVISDISSVEQEGGTSAKTTKFVIMANVAESMIPPVVHDSEGDTATCSRESPKNETFNKHPNLFETVKILAKEADESLASTRHWNWKLSVHLRALCQSDIMSIVQNPSVVDSSNLQTELDRTKERLENCIIKKENEYAKLWNDWYKKCEECKYDKISYDKAYNDMQQKIERLQAQLGDLKGKSTDTPCVSNTLDPLSQKLENENVELEFQVRNYEKEIAHLKTTYKNLFDSISVTRAQTKTIIDSLQHKLHDTIYENAKLRAQLFDKVSDQVDTTKGTSTNTKFANHKVDETNDLSKPVTSNSVPTSQESKNVIAPGMFRINPFKPSREEKYVPNKVRASVRTTPITVSQPHVVTKKDVNSDSNGLSSTGVDNTAKTRRPQPRSNTKNDRVPSASKSSCNKNKEVEVEEHHRNLLLSKNKKHMSSECKHVKLDTRNDQSEVICAMCKQCLITANHDVCMLNYVNDMNSRGKKQKANVSNTENQKKQKPRWGGWSPTGRFFDIKGKIIASSESESQPDCSNVINLFMVRRLGLFQAYDWESKASHQFRWKFWEPSLGNDHVACKFSFCDLQWGNILITRVYFVEGLGHNLFSVGQFCDSDLEVASENSCYSEI</sequence>
<dbReference type="EMBL" id="BQNB010011176">
    <property type="protein sequence ID" value="GJS87167.1"/>
    <property type="molecule type" value="Genomic_DNA"/>
</dbReference>
<reference evidence="5" key="2">
    <citation type="submission" date="2022-01" db="EMBL/GenBank/DDBJ databases">
        <authorList>
            <person name="Yamashiro T."/>
            <person name="Shiraishi A."/>
            <person name="Satake H."/>
            <person name="Nakayama K."/>
        </authorList>
    </citation>
    <scope>NUCLEOTIDE SEQUENCE</scope>
</reference>
<feature type="region of interest" description="Disordered" evidence="3">
    <location>
        <begin position="274"/>
        <end position="294"/>
    </location>
</feature>
<dbReference type="Gene3D" id="4.10.60.10">
    <property type="entry name" value="Zinc finger, CCHC-type"/>
    <property type="match status" value="1"/>
</dbReference>
<feature type="coiled-coil region" evidence="2">
    <location>
        <begin position="350"/>
        <end position="469"/>
    </location>
</feature>
<dbReference type="InterPro" id="IPR001878">
    <property type="entry name" value="Znf_CCHC"/>
</dbReference>
<evidence type="ECO:0000256" key="3">
    <source>
        <dbReference type="SAM" id="MobiDB-lite"/>
    </source>
</evidence>
<feature type="region of interest" description="Disordered" evidence="3">
    <location>
        <begin position="176"/>
        <end position="195"/>
    </location>
</feature>
<dbReference type="Pfam" id="PF00098">
    <property type="entry name" value="zf-CCHC"/>
    <property type="match status" value="1"/>
</dbReference>
<keyword evidence="1" id="KW-0863">Zinc-finger</keyword>
<evidence type="ECO:0000313" key="5">
    <source>
        <dbReference type="EMBL" id="GJS87167.1"/>
    </source>
</evidence>
<dbReference type="SMART" id="SM00343">
    <property type="entry name" value="ZnF_C2HC"/>
    <property type="match status" value="1"/>
</dbReference>
<feature type="domain" description="CCHC-type" evidence="4">
    <location>
        <begin position="138"/>
        <end position="152"/>
    </location>
</feature>
<accession>A0ABQ4ZBD6</accession>
<proteinExistence type="predicted"/>
<organism evidence="5 6">
    <name type="scientific">Tanacetum coccineum</name>
    <dbReference type="NCBI Taxonomy" id="301880"/>
    <lineage>
        <taxon>Eukaryota</taxon>
        <taxon>Viridiplantae</taxon>
        <taxon>Streptophyta</taxon>
        <taxon>Embryophyta</taxon>
        <taxon>Tracheophyta</taxon>
        <taxon>Spermatophyta</taxon>
        <taxon>Magnoliopsida</taxon>
        <taxon>eudicotyledons</taxon>
        <taxon>Gunneridae</taxon>
        <taxon>Pentapetalae</taxon>
        <taxon>asterids</taxon>
        <taxon>campanulids</taxon>
        <taxon>Asterales</taxon>
        <taxon>Asteraceae</taxon>
        <taxon>Asteroideae</taxon>
        <taxon>Anthemideae</taxon>
        <taxon>Anthemidinae</taxon>
        <taxon>Tanacetum</taxon>
    </lineage>
</organism>
<dbReference type="SUPFAM" id="SSF57756">
    <property type="entry name" value="Retrovirus zinc finger-like domains"/>
    <property type="match status" value="1"/>
</dbReference>
<name>A0ABQ4ZBD6_9ASTR</name>
<keyword evidence="1" id="KW-0479">Metal-binding</keyword>
<dbReference type="InterPro" id="IPR036875">
    <property type="entry name" value="Znf_CCHC_sf"/>
</dbReference>
<feature type="region of interest" description="Disordered" evidence="3">
    <location>
        <begin position="586"/>
        <end position="647"/>
    </location>
</feature>
<feature type="region of interest" description="Disordered" evidence="3">
    <location>
        <begin position="707"/>
        <end position="728"/>
    </location>
</feature>
<comment type="caution">
    <text evidence="5">The sequence shown here is derived from an EMBL/GenBank/DDBJ whole genome shotgun (WGS) entry which is preliminary data.</text>
</comment>
<evidence type="ECO:0000313" key="6">
    <source>
        <dbReference type="Proteomes" id="UP001151760"/>
    </source>
</evidence>